<dbReference type="SUPFAM" id="SSF54523">
    <property type="entry name" value="Pili subunits"/>
    <property type="match status" value="1"/>
</dbReference>
<name>A0ABV7RE54_9NEIS</name>
<evidence type="ECO:0000313" key="7">
    <source>
        <dbReference type="Proteomes" id="UP001595741"/>
    </source>
</evidence>
<dbReference type="Pfam" id="PF00114">
    <property type="entry name" value="Pilin"/>
    <property type="match status" value="1"/>
</dbReference>
<comment type="caution">
    <text evidence="6">The sequence shown here is derived from an EMBL/GenBank/DDBJ whole genome shotgun (WGS) entry which is preliminary data.</text>
</comment>
<evidence type="ECO:0000313" key="6">
    <source>
        <dbReference type="EMBL" id="MFC3531682.1"/>
    </source>
</evidence>
<keyword evidence="5" id="KW-0472">Membrane</keyword>
<keyword evidence="5" id="KW-0812">Transmembrane</keyword>
<evidence type="ECO:0000256" key="1">
    <source>
        <dbReference type="ARBA" id="ARBA00005233"/>
    </source>
</evidence>
<gene>
    <name evidence="6" type="ORF">ACFOLG_05735</name>
</gene>
<keyword evidence="3" id="KW-1015">Disulfide bond</keyword>
<dbReference type="PANTHER" id="PTHR30093:SF34">
    <property type="entry name" value="PREPILIN PEPTIDASE-DEPENDENT PROTEIN D"/>
    <property type="match status" value="1"/>
</dbReference>
<sequence>MKRAQQGFTLIELMIVVAIIGILAAIAIPAYQDYTKRAHVSEGLQLAGAAKTAIAEYYSSNNVFPASNGPAGLASPTEINGNAVDSVTVSTSASQGIISIDYKSVVDDAAVLVLTASATNGGAFVWDCSASGTMQAKWVPSNCR</sequence>
<dbReference type="Pfam" id="PF07963">
    <property type="entry name" value="N_methyl"/>
    <property type="match status" value="1"/>
</dbReference>
<dbReference type="NCBIfam" id="TIGR02532">
    <property type="entry name" value="IV_pilin_GFxxxE"/>
    <property type="match status" value="1"/>
</dbReference>
<keyword evidence="5" id="KW-1133">Transmembrane helix</keyword>
<dbReference type="InterPro" id="IPR001082">
    <property type="entry name" value="Pilin"/>
</dbReference>
<dbReference type="PANTHER" id="PTHR30093">
    <property type="entry name" value="GENERAL SECRETION PATHWAY PROTEIN G"/>
    <property type="match status" value="1"/>
</dbReference>
<dbReference type="PROSITE" id="PS00409">
    <property type="entry name" value="PROKAR_NTER_METHYL"/>
    <property type="match status" value="1"/>
</dbReference>
<dbReference type="EMBL" id="JBHRXN010000011">
    <property type="protein sequence ID" value="MFC3531682.1"/>
    <property type="molecule type" value="Genomic_DNA"/>
</dbReference>
<proteinExistence type="inferred from homology"/>
<accession>A0ABV7RE54</accession>
<evidence type="ECO:0000256" key="3">
    <source>
        <dbReference type="ARBA" id="ARBA00023157"/>
    </source>
</evidence>
<dbReference type="Gene3D" id="3.30.700.10">
    <property type="entry name" value="Glycoprotein, Type 4 Pilin"/>
    <property type="match status" value="1"/>
</dbReference>
<evidence type="ECO:0000256" key="2">
    <source>
        <dbReference type="ARBA" id="ARBA00022481"/>
    </source>
</evidence>
<organism evidence="6 7">
    <name type="scientific">Vogesella facilis</name>
    <dbReference type="NCBI Taxonomy" id="1655232"/>
    <lineage>
        <taxon>Bacteria</taxon>
        <taxon>Pseudomonadati</taxon>
        <taxon>Pseudomonadota</taxon>
        <taxon>Betaproteobacteria</taxon>
        <taxon>Neisseriales</taxon>
        <taxon>Chromobacteriaceae</taxon>
        <taxon>Vogesella</taxon>
    </lineage>
</organism>
<protein>
    <submittedName>
        <fullName evidence="6">Pilin</fullName>
    </submittedName>
</protein>
<comment type="similarity">
    <text evidence="1 4">Belongs to the N-Me-Phe pilin family.</text>
</comment>
<keyword evidence="7" id="KW-1185">Reference proteome</keyword>
<keyword evidence="4" id="KW-0281">Fimbrium</keyword>
<evidence type="ECO:0000256" key="4">
    <source>
        <dbReference type="RuleBase" id="RU000389"/>
    </source>
</evidence>
<reference evidence="7" key="1">
    <citation type="journal article" date="2019" name="Int. J. Syst. Evol. Microbiol.">
        <title>The Global Catalogue of Microorganisms (GCM) 10K type strain sequencing project: providing services to taxonomists for standard genome sequencing and annotation.</title>
        <authorList>
            <consortium name="The Broad Institute Genomics Platform"/>
            <consortium name="The Broad Institute Genome Sequencing Center for Infectious Disease"/>
            <person name="Wu L."/>
            <person name="Ma J."/>
        </authorList>
    </citation>
    <scope>NUCLEOTIDE SEQUENCE [LARGE SCALE GENOMIC DNA]</scope>
    <source>
        <strain evidence="7">KCTC 42742</strain>
    </source>
</reference>
<keyword evidence="2" id="KW-0488">Methylation</keyword>
<dbReference type="RefSeq" id="WP_386089463.1">
    <property type="nucleotide sequence ID" value="NZ_JBHRXN010000011.1"/>
</dbReference>
<dbReference type="Proteomes" id="UP001595741">
    <property type="component" value="Unassembled WGS sequence"/>
</dbReference>
<evidence type="ECO:0000256" key="5">
    <source>
        <dbReference type="SAM" id="Phobius"/>
    </source>
</evidence>
<dbReference type="InterPro" id="IPR045584">
    <property type="entry name" value="Pilin-like"/>
</dbReference>
<dbReference type="InterPro" id="IPR012902">
    <property type="entry name" value="N_methyl_site"/>
</dbReference>
<feature type="transmembrane region" description="Helical" evidence="5">
    <location>
        <begin position="7"/>
        <end position="31"/>
    </location>
</feature>